<dbReference type="RefSeq" id="WP_220299773.1">
    <property type="nucleotide sequence ID" value="NZ_JAEUAW010000003.1"/>
</dbReference>
<evidence type="ECO:0000256" key="3">
    <source>
        <dbReference type="ARBA" id="ARBA00010772"/>
    </source>
</evidence>
<dbReference type="Gene3D" id="1.10.441.10">
    <property type="entry name" value="Phosphomannose Isomerase, domain 2"/>
    <property type="match status" value="1"/>
</dbReference>
<gene>
    <name evidence="10" type="primary">manA</name>
    <name evidence="10" type="ORF">JNB62_05095</name>
</gene>
<comment type="caution">
    <text evidence="10">The sequence shown here is derived from an EMBL/GenBank/DDBJ whole genome shotgun (WGS) entry which is preliminary data.</text>
</comment>
<dbReference type="SUPFAM" id="SSF51182">
    <property type="entry name" value="RmlC-like cupins"/>
    <property type="match status" value="1"/>
</dbReference>
<dbReference type="InterPro" id="IPR014710">
    <property type="entry name" value="RmlC-like_jellyroll"/>
</dbReference>
<name>A0ABS7HJC0_9MICO</name>
<dbReference type="Pfam" id="PF20511">
    <property type="entry name" value="PMI_typeI_cat"/>
    <property type="match status" value="1"/>
</dbReference>
<sequence>MLIPLTNTPRNYSWGSTTFIPQLQGRRSSGQPEAEIWFGDHPADPADTPGSKSLKEVLTAEAADLTPLPYLLKLLAAGSPLSIQAHPSRAQAQFGFAREEAAGIPRDAPERTYRDTNHKPELIVAVSDHFRALVGVRDLAVTRRLLDCLGPATIPLRRHLYETPDSVRSAIGWTLNPGSATEVRAIIAEATKASSSEFFEELELARALNATYPGDAGIVVALLMNLVTLQRGEGLFVPAGVLHAYLDGLGVEVMASSDNVLRGGLTPKHIDVAELLKVLEVATTRPWLVHPRQVAGNTVQYDVPIDDFALRRVTTKGSTTVTIVGPSILLAIQGTVLVTGTSSQQSAGMTPGAALFVSPDERSVMITGEGDVFIAGPGRIVDPIRSR</sequence>
<evidence type="ECO:0000313" key="10">
    <source>
        <dbReference type="EMBL" id="MBW9093051.1"/>
    </source>
</evidence>
<dbReference type="InterPro" id="IPR018050">
    <property type="entry name" value="Pmannose_isomerase-type1_CS"/>
</dbReference>
<dbReference type="Proteomes" id="UP001196843">
    <property type="component" value="Unassembled WGS sequence"/>
</dbReference>
<keyword evidence="5" id="KW-0479">Metal-binding</keyword>
<evidence type="ECO:0000256" key="2">
    <source>
        <dbReference type="ARBA" id="ARBA00001947"/>
    </source>
</evidence>
<proteinExistence type="inferred from homology"/>
<evidence type="ECO:0000256" key="5">
    <source>
        <dbReference type="ARBA" id="ARBA00022723"/>
    </source>
</evidence>
<feature type="region of interest" description="Disordered" evidence="8">
    <location>
        <begin position="22"/>
        <end position="51"/>
    </location>
</feature>
<dbReference type="InterPro" id="IPR001250">
    <property type="entry name" value="Man6P_Isoase-1"/>
</dbReference>
<dbReference type="CDD" id="cd07011">
    <property type="entry name" value="cupin_PMI_type_I_N"/>
    <property type="match status" value="1"/>
</dbReference>
<comment type="similarity">
    <text evidence="3">Belongs to the mannose-6-phosphate isomerase type 1 family.</text>
</comment>
<dbReference type="GO" id="GO:0004476">
    <property type="term" value="F:mannose-6-phosphate isomerase activity"/>
    <property type="evidence" value="ECO:0007669"/>
    <property type="project" value="UniProtKB-EC"/>
</dbReference>
<dbReference type="InterPro" id="IPR046457">
    <property type="entry name" value="PMI_typeI_cat"/>
</dbReference>
<dbReference type="EC" id="5.3.1.8" evidence="4"/>
<dbReference type="PROSITE" id="PS00965">
    <property type="entry name" value="PMI_I_1"/>
    <property type="match status" value="1"/>
</dbReference>
<evidence type="ECO:0000259" key="9">
    <source>
        <dbReference type="Pfam" id="PF20511"/>
    </source>
</evidence>
<evidence type="ECO:0000256" key="6">
    <source>
        <dbReference type="ARBA" id="ARBA00022833"/>
    </source>
</evidence>
<keyword evidence="7 10" id="KW-0413">Isomerase</keyword>
<dbReference type="PANTHER" id="PTHR10309">
    <property type="entry name" value="MANNOSE-6-PHOSPHATE ISOMERASE"/>
    <property type="match status" value="1"/>
</dbReference>
<organism evidence="10 11">
    <name type="scientific">Microbacterium jejuense</name>
    <dbReference type="NCBI Taxonomy" id="1263637"/>
    <lineage>
        <taxon>Bacteria</taxon>
        <taxon>Bacillati</taxon>
        <taxon>Actinomycetota</taxon>
        <taxon>Actinomycetes</taxon>
        <taxon>Micrococcales</taxon>
        <taxon>Microbacteriaceae</taxon>
        <taxon>Microbacterium</taxon>
    </lineage>
</organism>
<dbReference type="EMBL" id="JAEUAW010000003">
    <property type="protein sequence ID" value="MBW9093051.1"/>
    <property type="molecule type" value="Genomic_DNA"/>
</dbReference>
<accession>A0ABS7HJC0</accession>
<feature type="domain" description="Phosphomannose isomerase type I catalytic" evidence="9">
    <location>
        <begin position="3"/>
        <end position="137"/>
    </location>
</feature>
<dbReference type="NCBIfam" id="TIGR00218">
    <property type="entry name" value="manA"/>
    <property type="match status" value="1"/>
</dbReference>
<reference evidence="10 11" key="1">
    <citation type="journal article" date="2021" name="MBio">
        <title>Poor Competitiveness of Bradyrhizobium in Pigeon Pea Root Colonization in Indian Soils.</title>
        <authorList>
            <person name="Chalasani D."/>
            <person name="Basu A."/>
            <person name="Pullabhotla S.V.S.R.N."/>
            <person name="Jorrin B."/>
            <person name="Neal A.L."/>
            <person name="Poole P.S."/>
            <person name="Podile A.R."/>
            <person name="Tkacz A."/>
        </authorList>
    </citation>
    <scope>NUCLEOTIDE SEQUENCE [LARGE SCALE GENOMIC DNA]</scope>
    <source>
        <strain evidence="10 11">HU14</strain>
    </source>
</reference>
<evidence type="ECO:0000256" key="4">
    <source>
        <dbReference type="ARBA" id="ARBA00011956"/>
    </source>
</evidence>
<protein>
    <recommendedName>
        <fullName evidence="4">mannose-6-phosphate isomerase</fullName>
        <ecNumber evidence="4">5.3.1.8</ecNumber>
    </recommendedName>
</protein>
<comment type="cofactor">
    <cofactor evidence="2">
        <name>Zn(2+)</name>
        <dbReference type="ChEBI" id="CHEBI:29105"/>
    </cofactor>
</comment>
<dbReference type="InterPro" id="IPR016305">
    <property type="entry name" value="Mannose-6-P_Isomerase"/>
</dbReference>
<dbReference type="InterPro" id="IPR011051">
    <property type="entry name" value="RmlC_Cupin_sf"/>
</dbReference>
<evidence type="ECO:0000313" key="11">
    <source>
        <dbReference type="Proteomes" id="UP001196843"/>
    </source>
</evidence>
<dbReference type="PANTHER" id="PTHR10309:SF0">
    <property type="entry name" value="MANNOSE-6-PHOSPHATE ISOMERASE"/>
    <property type="match status" value="1"/>
</dbReference>
<dbReference type="PRINTS" id="PR00714">
    <property type="entry name" value="MAN6PISMRASE"/>
</dbReference>
<keyword evidence="11" id="KW-1185">Reference proteome</keyword>
<comment type="catalytic activity">
    <reaction evidence="1">
        <text>D-mannose 6-phosphate = D-fructose 6-phosphate</text>
        <dbReference type="Rhea" id="RHEA:12356"/>
        <dbReference type="ChEBI" id="CHEBI:58735"/>
        <dbReference type="ChEBI" id="CHEBI:61527"/>
        <dbReference type="EC" id="5.3.1.8"/>
    </reaction>
</comment>
<evidence type="ECO:0000256" key="1">
    <source>
        <dbReference type="ARBA" id="ARBA00000757"/>
    </source>
</evidence>
<dbReference type="Gene3D" id="2.60.120.10">
    <property type="entry name" value="Jelly Rolls"/>
    <property type="match status" value="2"/>
</dbReference>
<feature type="compositionally biased region" description="Polar residues" evidence="8">
    <location>
        <begin position="22"/>
        <end position="31"/>
    </location>
</feature>
<keyword evidence="6" id="KW-0862">Zinc</keyword>
<dbReference type="PIRSF" id="PIRSF001480">
    <property type="entry name" value="Mannose-6-phosphate_isomerase"/>
    <property type="match status" value="1"/>
</dbReference>
<evidence type="ECO:0000256" key="7">
    <source>
        <dbReference type="ARBA" id="ARBA00023235"/>
    </source>
</evidence>
<evidence type="ECO:0000256" key="8">
    <source>
        <dbReference type="SAM" id="MobiDB-lite"/>
    </source>
</evidence>